<protein>
    <submittedName>
        <fullName evidence="1">DekiORF34</fullName>
    </submittedName>
</protein>
<evidence type="ECO:0000313" key="1">
    <source>
        <dbReference type="EMBL" id="AFS51912.1"/>
    </source>
</evidence>
<name>V9LSS4_9ABAC</name>
<reference evidence="1" key="1">
    <citation type="submission" date="2012-06" db="EMBL/GenBank/DDBJ databases">
        <title>Genomic sequencing and analysis of the Dendrolimus kikuchii nucleopolyhedrovirus.</title>
        <authorList>
            <person name="Yang M.M."/>
        </authorList>
    </citation>
    <scope>NUCLEOTIDE SEQUENCE</scope>
    <source>
        <strain evidence="1">YN</strain>
    </source>
</reference>
<organism evidence="1">
    <name type="scientific">Dendrolimus kikuchii nucleopolyhedrovirus</name>
    <dbReference type="NCBI Taxonomy" id="1219875"/>
    <lineage>
        <taxon>Viruses</taxon>
        <taxon>Viruses incertae sedis</taxon>
        <taxon>Naldaviricetes</taxon>
        <taxon>Lefavirales</taxon>
        <taxon>Baculoviridae</taxon>
        <taxon>Alphabaculovirus</taxon>
    </lineage>
</organism>
<dbReference type="EMBL" id="JX193905">
    <property type="protein sequence ID" value="AFS51912.1"/>
    <property type="molecule type" value="Genomic_DNA"/>
</dbReference>
<sequence length="57" mass="6534">MVAYAHSVAFVYDKRASEKLHLLSFDNLVYREQHVAAANKPIVPLVFWCVAHVCVYI</sequence>
<accession>V9LSS4</accession>
<proteinExistence type="predicted"/>